<organism evidence="1">
    <name type="scientific">uncultured Caudovirales phage</name>
    <dbReference type="NCBI Taxonomy" id="2100421"/>
    <lineage>
        <taxon>Viruses</taxon>
        <taxon>Duplodnaviria</taxon>
        <taxon>Heunggongvirae</taxon>
        <taxon>Uroviricota</taxon>
        <taxon>Caudoviricetes</taxon>
        <taxon>Peduoviridae</taxon>
        <taxon>Maltschvirus</taxon>
        <taxon>Maltschvirus maltsch</taxon>
    </lineage>
</organism>
<protein>
    <submittedName>
        <fullName evidence="1">Uncharacterized protein</fullName>
    </submittedName>
</protein>
<proteinExistence type="predicted"/>
<evidence type="ECO:0000313" key="1">
    <source>
        <dbReference type="EMBL" id="CAB4197447.1"/>
    </source>
</evidence>
<reference evidence="1" key="1">
    <citation type="submission" date="2020-05" db="EMBL/GenBank/DDBJ databases">
        <authorList>
            <person name="Chiriac C."/>
            <person name="Salcher M."/>
            <person name="Ghai R."/>
            <person name="Kavagutti S V."/>
        </authorList>
    </citation>
    <scope>NUCLEOTIDE SEQUENCE</scope>
</reference>
<sequence>MREESNKNMTGYANSIETEILIKFKEIAKRDDRTIKYLLNKLIKQYVQENY</sequence>
<gene>
    <name evidence="1" type="ORF">UFOVP1311_15</name>
</gene>
<accession>A0A6J5RT34</accession>
<name>A0A6J5RT34_9CAUD</name>
<dbReference type="EMBL" id="LR797257">
    <property type="protein sequence ID" value="CAB4197447.1"/>
    <property type="molecule type" value="Genomic_DNA"/>
</dbReference>